<comment type="caution">
    <text evidence="3">The sequence shown here is derived from an EMBL/GenBank/DDBJ whole genome shotgun (WGS) entry which is preliminary data.</text>
</comment>
<feature type="region of interest" description="Disordered" evidence="1">
    <location>
        <begin position="1"/>
        <end position="26"/>
    </location>
</feature>
<gene>
    <name evidence="3" type="ORF">J40TS1_48710</name>
</gene>
<reference evidence="3" key="1">
    <citation type="submission" date="2021-03" db="EMBL/GenBank/DDBJ databases">
        <title>Antimicrobial resistance genes in bacteria isolated from Japanese honey, and their potential for conferring macrolide and lincosamide resistance in the American foulbrood pathogen Paenibacillus larvae.</title>
        <authorList>
            <person name="Okamoto M."/>
            <person name="Kumagai M."/>
            <person name="Kanamori H."/>
            <person name="Takamatsu D."/>
        </authorList>
    </citation>
    <scope>NUCLEOTIDE SEQUENCE</scope>
    <source>
        <strain evidence="3">J40TS1</strain>
    </source>
</reference>
<dbReference type="EMBL" id="BOSE01000013">
    <property type="protein sequence ID" value="GIP19229.1"/>
    <property type="molecule type" value="Genomic_DNA"/>
</dbReference>
<proteinExistence type="predicted"/>
<keyword evidence="4" id="KW-1185">Reference proteome</keyword>
<feature type="domain" description="eCIS core" evidence="2">
    <location>
        <begin position="78"/>
        <end position="143"/>
    </location>
</feature>
<dbReference type="InterPro" id="IPR025295">
    <property type="entry name" value="eCIS_core_dom"/>
</dbReference>
<dbReference type="Pfam" id="PF13699">
    <property type="entry name" value="eCIS_core"/>
    <property type="match status" value="1"/>
</dbReference>
<sequence>MHEKVTVTSSKNEASPAAQAARPTTVQSFSPAMGALQRKPNHAQPLAASDAAVLQKMVGNRQLGKLLQRMSQPNKTGLPDQLKSGIESLSGMSMDDVKVHYNSSKPQELGALAYAQGNHIHLGPGQEQHLPHEAWHVVQQRQGRVQPTMQLKGIAVNDSEQLEREATEYGNHALRISSGQPVQMTTADFAQHSVAQLMLINVKTKKSPFGRLISSIDFEGRVPTSAESGQGDHTVADYLPKLMLQQNLIGKTHQQAAEVMEKLFVFIDENTKTSFKNDNNKMVKLSRDIVIGYLTNYTQLTKDPSTEGEDLNSALEDLLDAYLRLWNKRAGAAYNRSEGNTSGGGGGKTEKAAKKQIKLLGSQAEELGGDEDVSLNVIASLIDSIDFIAKPATLLEAAKHISMALELVLSSYPALEYYGSDMMYAVVKAYAKKIGLNATDEENVLKYCYESYYGEKYDEMDS</sequence>
<evidence type="ECO:0000313" key="4">
    <source>
        <dbReference type="Proteomes" id="UP000683139"/>
    </source>
</evidence>
<protein>
    <recommendedName>
        <fullName evidence="2">eCIS core domain-containing protein</fullName>
    </recommendedName>
</protein>
<organism evidence="3 4">
    <name type="scientific">Paenibacillus montaniterrae</name>
    <dbReference type="NCBI Taxonomy" id="429341"/>
    <lineage>
        <taxon>Bacteria</taxon>
        <taxon>Bacillati</taxon>
        <taxon>Bacillota</taxon>
        <taxon>Bacilli</taxon>
        <taxon>Bacillales</taxon>
        <taxon>Paenibacillaceae</taxon>
        <taxon>Paenibacillus</taxon>
    </lineage>
</organism>
<name>A0A919YVG9_9BACL</name>
<evidence type="ECO:0000256" key="1">
    <source>
        <dbReference type="SAM" id="MobiDB-lite"/>
    </source>
</evidence>
<evidence type="ECO:0000259" key="2">
    <source>
        <dbReference type="Pfam" id="PF13699"/>
    </source>
</evidence>
<evidence type="ECO:0000313" key="3">
    <source>
        <dbReference type="EMBL" id="GIP19229.1"/>
    </source>
</evidence>
<dbReference type="AlphaFoldDB" id="A0A919YVG9"/>
<accession>A0A919YVG9</accession>
<dbReference type="RefSeq" id="WP_213519883.1">
    <property type="nucleotide sequence ID" value="NZ_BOSE01000013.1"/>
</dbReference>
<feature type="compositionally biased region" description="Polar residues" evidence="1">
    <location>
        <begin position="1"/>
        <end position="13"/>
    </location>
</feature>
<dbReference type="Proteomes" id="UP000683139">
    <property type="component" value="Unassembled WGS sequence"/>
</dbReference>